<proteinExistence type="predicted"/>
<dbReference type="Proteomes" id="UP000249254">
    <property type="component" value="Unassembled WGS sequence"/>
</dbReference>
<gene>
    <name evidence="2" type="ORF">DJ017_18240</name>
</gene>
<keyword evidence="3" id="KW-1185">Reference proteome</keyword>
<reference evidence="3" key="1">
    <citation type="submission" date="2018-05" db="EMBL/GenBank/DDBJ databases">
        <authorList>
            <person name="Li X."/>
        </authorList>
    </citation>
    <scope>NUCLEOTIDE SEQUENCE [LARGE SCALE GENOMIC DNA]</scope>
    <source>
        <strain evidence="3">LX32</strain>
    </source>
</reference>
<accession>A0A328AB20</accession>
<dbReference type="AlphaFoldDB" id="A0A328AB20"/>
<dbReference type="EMBL" id="QFYQ01000002">
    <property type="protein sequence ID" value="RAK51769.1"/>
    <property type="molecule type" value="Genomic_DNA"/>
</dbReference>
<sequence>MGAMMRRSKVGILSRTFWRVMCALSGRGGPLEPTMQADTPERPQNQPDATVKDSRQRKRYRLSELVAQMNDDRRGEIQVGPALGREFGA</sequence>
<evidence type="ECO:0000313" key="3">
    <source>
        <dbReference type="Proteomes" id="UP000249254"/>
    </source>
</evidence>
<name>A0A328AB20_9CAUL</name>
<protein>
    <submittedName>
        <fullName evidence="2">Uncharacterized protein</fullName>
    </submittedName>
</protein>
<feature type="region of interest" description="Disordered" evidence="1">
    <location>
        <begin position="28"/>
        <end position="57"/>
    </location>
</feature>
<comment type="caution">
    <text evidence="2">The sequence shown here is derived from an EMBL/GenBank/DDBJ whole genome shotgun (WGS) entry which is preliminary data.</text>
</comment>
<organism evidence="2 3">
    <name type="scientific">Phenylobacterium soli</name>
    <dbReference type="NCBI Taxonomy" id="2170551"/>
    <lineage>
        <taxon>Bacteria</taxon>
        <taxon>Pseudomonadati</taxon>
        <taxon>Pseudomonadota</taxon>
        <taxon>Alphaproteobacteria</taxon>
        <taxon>Caulobacterales</taxon>
        <taxon>Caulobacteraceae</taxon>
        <taxon>Phenylobacterium</taxon>
    </lineage>
</organism>
<evidence type="ECO:0000256" key="1">
    <source>
        <dbReference type="SAM" id="MobiDB-lite"/>
    </source>
</evidence>
<evidence type="ECO:0000313" key="2">
    <source>
        <dbReference type="EMBL" id="RAK51769.1"/>
    </source>
</evidence>